<evidence type="ECO:0000256" key="1">
    <source>
        <dbReference type="ARBA" id="ARBA00022669"/>
    </source>
</evidence>
<dbReference type="SUPFAM" id="SSF54106">
    <property type="entry name" value="LysM domain"/>
    <property type="match status" value="2"/>
</dbReference>
<proteinExistence type="predicted"/>
<dbReference type="STRING" id="1036612.A0A1L9TK51"/>
<keyword evidence="2" id="KW-0843">Virulence</keyword>
<dbReference type="InterPro" id="IPR036779">
    <property type="entry name" value="LysM_dom_sf"/>
</dbReference>
<dbReference type="PROSITE" id="PS51782">
    <property type="entry name" value="LYSM"/>
    <property type="match status" value="3"/>
</dbReference>
<dbReference type="OrthoDB" id="5985073at2759"/>
<evidence type="ECO:0000259" key="5">
    <source>
        <dbReference type="PROSITE" id="PS51782"/>
    </source>
</evidence>
<dbReference type="RefSeq" id="XP_040703606.1">
    <property type="nucleotide sequence ID" value="XM_040840584.1"/>
</dbReference>
<dbReference type="Pfam" id="PF01476">
    <property type="entry name" value="LysM"/>
    <property type="match status" value="3"/>
</dbReference>
<keyword evidence="1" id="KW-0147">Chitin-binding</keyword>
<feature type="domain" description="LysM" evidence="5">
    <location>
        <begin position="229"/>
        <end position="275"/>
    </location>
</feature>
<dbReference type="CDD" id="cd00118">
    <property type="entry name" value="LysM"/>
    <property type="match status" value="2"/>
</dbReference>
<feature type="signal peptide" evidence="4">
    <location>
        <begin position="1"/>
        <end position="18"/>
    </location>
</feature>
<keyword evidence="4" id="KW-0732">Signal</keyword>
<dbReference type="InterPro" id="IPR018392">
    <property type="entry name" value="LysM"/>
</dbReference>
<evidence type="ECO:0000256" key="2">
    <source>
        <dbReference type="ARBA" id="ARBA00023026"/>
    </source>
</evidence>
<gene>
    <name evidence="6" type="ORF">ASPSYDRAFT_131653</name>
</gene>
<keyword evidence="7" id="KW-1185">Reference proteome</keyword>
<reference evidence="7" key="1">
    <citation type="journal article" date="2017" name="Genome Biol.">
        <title>Comparative genomics reveals high biological diversity and specific adaptations in the industrially and medically important fungal genus Aspergillus.</title>
        <authorList>
            <person name="de Vries R.P."/>
            <person name="Riley R."/>
            <person name="Wiebenga A."/>
            <person name="Aguilar-Osorio G."/>
            <person name="Amillis S."/>
            <person name="Uchima C.A."/>
            <person name="Anderluh G."/>
            <person name="Asadollahi M."/>
            <person name="Askin M."/>
            <person name="Barry K."/>
            <person name="Battaglia E."/>
            <person name="Bayram O."/>
            <person name="Benocci T."/>
            <person name="Braus-Stromeyer S.A."/>
            <person name="Caldana C."/>
            <person name="Canovas D."/>
            <person name="Cerqueira G.C."/>
            <person name="Chen F."/>
            <person name="Chen W."/>
            <person name="Choi C."/>
            <person name="Clum A."/>
            <person name="Dos Santos R.A."/>
            <person name="Damasio A.R."/>
            <person name="Diallinas G."/>
            <person name="Emri T."/>
            <person name="Fekete E."/>
            <person name="Flipphi M."/>
            <person name="Freyberg S."/>
            <person name="Gallo A."/>
            <person name="Gournas C."/>
            <person name="Habgood R."/>
            <person name="Hainaut M."/>
            <person name="Harispe M.L."/>
            <person name="Henrissat B."/>
            <person name="Hilden K.S."/>
            <person name="Hope R."/>
            <person name="Hossain A."/>
            <person name="Karabika E."/>
            <person name="Karaffa L."/>
            <person name="Karanyi Z."/>
            <person name="Krasevec N."/>
            <person name="Kuo A."/>
            <person name="Kusch H."/>
            <person name="LaButti K."/>
            <person name="Lagendijk E.L."/>
            <person name="Lapidus A."/>
            <person name="Levasseur A."/>
            <person name="Lindquist E."/>
            <person name="Lipzen A."/>
            <person name="Logrieco A.F."/>
            <person name="MacCabe A."/>
            <person name="Maekelae M.R."/>
            <person name="Malavazi I."/>
            <person name="Melin P."/>
            <person name="Meyer V."/>
            <person name="Mielnichuk N."/>
            <person name="Miskei M."/>
            <person name="Molnar A.P."/>
            <person name="Mule G."/>
            <person name="Ngan C.Y."/>
            <person name="Orejas M."/>
            <person name="Orosz E."/>
            <person name="Ouedraogo J.P."/>
            <person name="Overkamp K.M."/>
            <person name="Park H.-S."/>
            <person name="Perrone G."/>
            <person name="Piumi F."/>
            <person name="Punt P.J."/>
            <person name="Ram A.F."/>
            <person name="Ramon A."/>
            <person name="Rauscher S."/>
            <person name="Record E."/>
            <person name="Riano-Pachon D.M."/>
            <person name="Robert V."/>
            <person name="Roehrig J."/>
            <person name="Ruller R."/>
            <person name="Salamov A."/>
            <person name="Salih N.S."/>
            <person name="Samson R.A."/>
            <person name="Sandor E."/>
            <person name="Sanguinetti M."/>
            <person name="Schuetze T."/>
            <person name="Sepcic K."/>
            <person name="Shelest E."/>
            <person name="Sherlock G."/>
            <person name="Sophianopoulou V."/>
            <person name="Squina F.M."/>
            <person name="Sun H."/>
            <person name="Susca A."/>
            <person name="Todd R.B."/>
            <person name="Tsang A."/>
            <person name="Unkles S.E."/>
            <person name="van de Wiele N."/>
            <person name="van Rossen-Uffink D."/>
            <person name="Oliveira J.V."/>
            <person name="Vesth T.C."/>
            <person name="Visser J."/>
            <person name="Yu J.-H."/>
            <person name="Zhou M."/>
            <person name="Andersen M.R."/>
            <person name="Archer D.B."/>
            <person name="Baker S.E."/>
            <person name="Benoit I."/>
            <person name="Brakhage A.A."/>
            <person name="Braus G.H."/>
            <person name="Fischer R."/>
            <person name="Frisvad J.C."/>
            <person name="Goldman G.H."/>
            <person name="Houbraken J."/>
            <person name="Oakley B."/>
            <person name="Pocsi I."/>
            <person name="Scazzocchio C."/>
            <person name="Seiboth B."/>
            <person name="vanKuyk P.A."/>
            <person name="Wortman J."/>
            <person name="Dyer P.S."/>
            <person name="Grigoriev I.V."/>
        </authorList>
    </citation>
    <scope>NUCLEOTIDE SEQUENCE [LARGE SCALE GENOMIC DNA]</scope>
    <source>
        <strain evidence="7">CBS 593.65</strain>
    </source>
</reference>
<evidence type="ECO:0000256" key="4">
    <source>
        <dbReference type="SAM" id="SignalP"/>
    </source>
</evidence>
<feature type="compositionally biased region" description="Low complexity" evidence="3">
    <location>
        <begin position="87"/>
        <end position="134"/>
    </location>
</feature>
<dbReference type="GeneID" id="63756657"/>
<dbReference type="EMBL" id="KV878585">
    <property type="protein sequence ID" value="OJJ59800.1"/>
    <property type="molecule type" value="Genomic_DNA"/>
</dbReference>
<evidence type="ECO:0000256" key="3">
    <source>
        <dbReference type="SAM" id="MobiDB-lite"/>
    </source>
</evidence>
<evidence type="ECO:0000313" key="7">
    <source>
        <dbReference type="Proteomes" id="UP000184356"/>
    </source>
</evidence>
<dbReference type="PANTHER" id="PTHR34997:SF18">
    <property type="entry name" value="LYSM DOMAIN-CONTAINING PROTEIN"/>
    <property type="match status" value="1"/>
</dbReference>
<dbReference type="SMART" id="SM00257">
    <property type="entry name" value="LysM"/>
    <property type="match status" value="2"/>
</dbReference>
<name>A0A1L9TK51_9EURO</name>
<protein>
    <recommendedName>
        <fullName evidence="5">LysM domain-containing protein</fullName>
    </recommendedName>
</protein>
<organism evidence="6 7">
    <name type="scientific">Aspergillus sydowii CBS 593.65</name>
    <dbReference type="NCBI Taxonomy" id="1036612"/>
    <lineage>
        <taxon>Eukaryota</taxon>
        <taxon>Fungi</taxon>
        <taxon>Dikarya</taxon>
        <taxon>Ascomycota</taxon>
        <taxon>Pezizomycotina</taxon>
        <taxon>Eurotiomycetes</taxon>
        <taxon>Eurotiomycetidae</taxon>
        <taxon>Eurotiales</taxon>
        <taxon>Aspergillaceae</taxon>
        <taxon>Aspergillus</taxon>
        <taxon>Aspergillus subgen. Nidulantes</taxon>
    </lineage>
</organism>
<dbReference type="PANTHER" id="PTHR34997">
    <property type="entry name" value="AM15"/>
    <property type="match status" value="1"/>
</dbReference>
<feature type="region of interest" description="Disordered" evidence="3">
    <location>
        <begin position="80"/>
        <end position="137"/>
    </location>
</feature>
<accession>A0A1L9TK51</accession>
<dbReference type="Gene3D" id="3.10.350.10">
    <property type="entry name" value="LysM domain"/>
    <property type="match status" value="3"/>
</dbReference>
<feature type="domain" description="LysM" evidence="5">
    <location>
        <begin position="31"/>
        <end position="75"/>
    </location>
</feature>
<feature type="domain" description="LysM" evidence="5">
    <location>
        <begin position="148"/>
        <end position="194"/>
    </location>
</feature>
<dbReference type="InterPro" id="IPR052210">
    <property type="entry name" value="LysM1-like"/>
</dbReference>
<dbReference type="AlphaFoldDB" id="A0A1L9TK51"/>
<feature type="compositionally biased region" description="Pro residues" evidence="3">
    <location>
        <begin position="209"/>
        <end position="219"/>
    </location>
</feature>
<sequence>MQLKHLLTTGLAPSLVSAAALHLRRNVTCDFSTTADAGATCESFADTWGLSVDDLKKLNPAIACPDLDTSKSYCVIGTVTEDPPSTPTASTSTSTSVSTSTSTSTSVSATTETTTTTSTTTQAPTSTTTKPTSTNEPQMPGIAENCDAFYKVQSGDQCDTIAQANSISEKQLKSWNDEINDKCTNLWLDYYVCVHVPGATTTSASPGPTETPPSGPTPQMPGIVSNCKNFHLIEDGESCWSIYTDAGLTLDQFREWNSEVDAGCTNLWLGYYVCVGV</sequence>
<feature type="chain" id="PRO_5012566933" description="LysM domain-containing protein" evidence="4">
    <location>
        <begin position="19"/>
        <end position="277"/>
    </location>
</feature>
<dbReference type="Proteomes" id="UP000184356">
    <property type="component" value="Unassembled WGS sequence"/>
</dbReference>
<dbReference type="VEuPathDB" id="FungiDB:ASPSYDRAFT_131653"/>
<evidence type="ECO:0000313" key="6">
    <source>
        <dbReference type="EMBL" id="OJJ59800.1"/>
    </source>
</evidence>
<dbReference type="GO" id="GO:0008061">
    <property type="term" value="F:chitin binding"/>
    <property type="evidence" value="ECO:0007669"/>
    <property type="project" value="UniProtKB-KW"/>
</dbReference>
<feature type="region of interest" description="Disordered" evidence="3">
    <location>
        <begin position="201"/>
        <end position="220"/>
    </location>
</feature>